<feature type="compositionally biased region" description="Basic and acidic residues" evidence="1">
    <location>
        <begin position="194"/>
        <end position="206"/>
    </location>
</feature>
<dbReference type="EMBL" id="FLYH01000246">
    <property type="protein sequence ID" value="SCA60213.1"/>
    <property type="molecule type" value="Genomic_DNA"/>
</dbReference>
<gene>
    <name evidence="2" type="ORF">PVT01_000078900</name>
</gene>
<feature type="compositionally biased region" description="Basic and acidic residues" evidence="1">
    <location>
        <begin position="136"/>
        <end position="148"/>
    </location>
</feature>
<evidence type="ECO:0000313" key="3">
    <source>
        <dbReference type="Proteomes" id="UP000196402"/>
    </source>
</evidence>
<sequence>MLYGRNRPRNNVSDIIRGYQERRCLNQYSKIKGEIEHQIAELTKNYNSLFCKKCGAIKKDIFKKKTELNFCYNNNYLKPKLLEDIVINDFIKNCADPPHCRNPTAVPKRTVALEKSKDVPCKKGITGCNKSTAQPKTEEGKSKPRADAETSEIIGLKGPASVKQGQEHHHVGKSRSEISQDKPGTTAPHSPVGTHDEAPQQLDNKHNTPSGEGATQLEGLSHEPPSTDSKLGEPSSDSSHQHNSQRVSDVNCTPQGTISDQKCTERNASSIKDLDAHLQGEQSAADRIAKRQDGLQDVTTSENPDDRSTSGQIGGDEKSSVVGAPGGVDDDKAPVTLPVSNECPNPGTTCENGGSKHSVDQISNNEALAENTSYPHTASVSTGAGNDMCHFFLMNSDYKFYCSKLSGSLN</sequence>
<dbReference type="AlphaFoldDB" id="A0A1G4EAF6"/>
<evidence type="ECO:0000256" key="1">
    <source>
        <dbReference type="SAM" id="MobiDB-lite"/>
    </source>
</evidence>
<feature type="region of interest" description="Disordered" evidence="1">
    <location>
        <begin position="124"/>
        <end position="358"/>
    </location>
</feature>
<accession>A0A1G4EAF6</accession>
<reference evidence="2 3" key="1">
    <citation type="submission" date="2016-07" db="EMBL/GenBank/DDBJ databases">
        <authorList>
            <consortium name="Pathogen Informatics"/>
        </authorList>
    </citation>
    <scope>NUCLEOTIDE SEQUENCE [LARGE SCALE GENOMIC DNA]</scope>
</reference>
<dbReference type="Proteomes" id="UP000196402">
    <property type="component" value="Unassembled WGS sequence"/>
</dbReference>
<evidence type="ECO:0000313" key="2">
    <source>
        <dbReference type="EMBL" id="SCA60213.1"/>
    </source>
</evidence>
<feature type="compositionally biased region" description="Polar residues" evidence="1">
    <location>
        <begin position="338"/>
        <end position="352"/>
    </location>
</feature>
<organism evidence="2 3">
    <name type="scientific">Plasmodium vivax</name>
    <name type="common">malaria parasite P. vivax</name>
    <dbReference type="NCBI Taxonomy" id="5855"/>
    <lineage>
        <taxon>Eukaryota</taxon>
        <taxon>Sar</taxon>
        <taxon>Alveolata</taxon>
        <taxon>Apicomplexa</taxon>
        <taxon>Aconoidasida</taxon>
        <taxon>Haemosporida</taxon>
        <taxon>Plasmodiidae</taxon>
        <taxon>Plasmodium</taxon>
        <taxon>Plasmodium (Plasmodium)</taxon>
    </lineage>
</organism>
<proteinExistence type="predicted"/>
<evidence type="ECO:0008006" key="4">
    <source>
        <dbReference type="Google" id="ProtNLM"/>
    </source>
</evidence>
<protein>
    <recommendedName>
        <fullName evidence="4">VIR protein</fullName>
    </recommendedName>
</protein>
<name>A0A1G4EAF6_PLAVI</name>
<dbReference type="VEuPathDB" id="PlasmoDB:PVW1_100009500"/>
<feature type="compositionally biased region" description="Polar residues" evidence="1">
    <location>
        <begin position="224"/>
        <end position="270"/>
    </location>
</feature>
<dbReference type="VEuPathDB" id="PlasmoDB:PVX_112125"/>
<dbReference type="VEuPathDB" id="PlasmoDB:PVPAM_000032400"/>
<dbReference type="VEuPathDB" id="PlasmoDB:PVP01_0001490"/>
<feature type="compositionally biased region" description="Basic and acidic residues" evidence="1">
    <location>
        <begin position="165"/>
        <end position="180"/>
    </location>
</feature>